<gene>
    <name evidence="2" type="ORF">P7K49_028147</name>
</gene>
<organism evidence="2 3">
    <name type="scientific">Saguinus oedipus</name>
    <name type="common">Cotton-top tamarin</name>
    <name type="synonym">Oedipomidas oedipus</name>
    <dbReference type="NCBI Taxonomy" id="9490"/>
    <lineage>
        <taxon>Eukaryota</taxon>
        <taxon>Metazoa</taxon>
        <taxon>Chordata</taxon>
        <taxon>Craniata</taxon>
        <taxon>Vertebrata</taxon>
        <taxon>Euteleostomi</taxon>
        <taxon>Mammalia</taxon>
        <taxon>Eutheria</taxon>
        <taxon>Euarchontoglires</taxon>
        <taxon>Primates</taxon>
        <taxon>Haplorrhini</taxon>
        <taxon>Platyrrhini</taxon>
        <taxon>Cebidae</taxon>
        <taxon>Callitrichinae</taxon>
        <taxon>Saguinus</taxon>
    </lineage>
</organism>
<accession>A0ABQ9UBG8</accession>
<dbReference type="EMBL" id="JASSZA010000014">
    <property type="protein sequence ID" value="KAK2094409.1"/>
    <property type="molecule type" value="Genomic_DNA"/>
</dbReference>
<protein>
    <submittedName>
        <fullName evidence="2">Uncharacterized protein</fullName>
    </submittedName>
</protein>
<feature type="compositionally biased region" description="Basic and acidic residues" evidence="1">
    <location>
        <begin position="231"/>
        <end position="242"/>
    </location>
</feature>
<keyword evidence="3" id="KW-1185">Reference proteome</keyword>
<proteinExistence type="predicted"/>
<evidence type="ECO:0000256" key="1">
    <source>
        <dbReference type="SAM" id="MobiDB-lite"/>
    </source>
</evidence>
<evidence type="ECO:0000313" key="2">
    <source>
        <dbReference type="EMBL" id="KAK2094409.1"/>
    </source>
</evidence>
<dbReference type="Proteomes" id="UP001266305">
    <property type="component" value="Unassembled WGS sequence"/>
</dbReference>
<evidence type="ECO:0000313" key="3">
    <source>
        <dbReference type="Proteomes" id="UP001266305"/>
    </source>
</evidence>
<feature type="compositionally biased region" description="Pro residues" evidence="1">
    <location>
        <begin position="149"/>
        <end position="159"/>
    </location>
</feature>
<reference evidence="2 3" key="1">
    <citation type="submission" date="2023-05" db="EMBL/GenBank/DDBJ databases">
        <title>B98-5 Cell Line De Novo Hybrid Assembly: An Optical Mapping Approach.</title>
        <authorList>
            <person name="Kananen K."/>
            <person name="Auerbach J.A."/>
            <person name="Kautto E."/>
            <person name="Blachly J.S."/>
        </authorList>
    </citation>
    <scope>NUCLEOTIDE SEQUENCE [LARGE SCALE GENOMIC DNA]</scope>
    <source>
        <strain evidence="2">B95-8</strain>
        <tissue evidence="2">Cell line</tissue>
    </source>
</reference>
<sequence>MEPALLPLQRAVRAGAGSPGFFPALPPSVGAVSFQKCLSRGVGKPVYASQGQCLQQRTVLPFLGAPQYSPPPEALPKAARGVRILESLQRRACALLSRLLHGCRQLGPGRLAELFSGSGTNICSSFCPGTLQALQIDRHLLVGRGPQQRPAPPRIPPLQSPSDLQSCGGEEGDPNPEKGKEGAGQLAGRGLPKEEQEMLRTQITTQDLVKGLHSPRALQDFEKKKKKRKKESLEKNVNKLYL</sequence>
<name>A0ABQ9UBG8_SAGOE</name>
<comment type="caution">
    <text evidence="2">The sequence shown here is derived from an EMBL/GenBank/DDBJ whole genome shotgun (WGS) entry which is preliminary data.</text>
</comment>
<feature type="region of interest" description="Disordered" evidence="1">
    <location>
        <begin position="144"/>
        <end position="242"/>
    </location>
</feature>